<comment type="caution">
    <text evidence="3">The sequence shown here is derived from an EMBL/GenBank/DDBJ whole genome shotgun (WGS) entry which is preliminary data.</text>
</comment>
<feature type="compositionally biased region" description="Basic residues" evidence="1">
    <location>
        <begin position="76"/>
        <end position="86"/>
    </location>
</feature>
<evidence type="ECO:0000313" key="4">
    <source>
        <dbReference type="Proteomes" id="UP001159042"/>
    </source>
</evidence>
<organism evidence="3 4">
    <name type="scientific">Exocentrus adspersus</name>
    <dbReference type="NCBI Taxonomy" id="1586481"/>
    <lineage>
        <taxon>Eukaryota</taxon>
        <taxon>Metazoa</taxon>
        <taxon>Ecdysozoa</taxon>
        <taxon>Arthropoda</taxon>
        <taxon>Hexapoda</taxon>
        <taxon>Insecta</taxon>
        <taxon>Pterygota</taxon>
        <taxon>Neoptera</taxon>
        <taxon>Endopterygota</taxon>
        <taxon>Coleoptera</taxon>
        <taxon>Polyphaga</taxon>
        <taxon>Cucujiformia</taxon>
        <taxon>Chrysomeloidea</taxon>
        <taxon>Cerambycidae</taxon>
        <taxon>Lamiinae</taxon>
        <taxon>Acanthocinini</taxon>
        <taxon>Exocentrus</taxon>
    </lineage>
</organism>
<dbReference type="Pfam" id="PF23055">
    <property type="entry name" value="DUF7041"/>
    <property type="match status" value="1"/>
</dbReference>
<reference evidence="3 4" key="1">
    <citation type="journal article" date="2023" name="Insect Mol. Biol.">
        <title>Genome sequencing provides insights into the evolution of gene families encoding plant cell wall-degrading enzymes in longhorned beetles.</title>
        <authorList>
            <person name="Shin N.R."/>
            <person name="Okamura Y."/>
            <person name="Kirsch R."/>
            <person name="Pauchet Y."/>
        </authorList>
    </citation>
    <scope>NUCLEOTIDE SEQUENCE [LARGE SCALE GENOMIC DNA]</scope>
    <source>
        <strain evidence="3">EAD_L_NR</strain>
    </source>
</reference>
<accession>A0AAV8VIS4</accession>
<dbReference type="Proteomes" id="UP001159042">
    <property type="component" value="Unassembled WGS sequence"/>
</dbReference>
<dbReference type="InterPro" id="IPR055469">
    <property type="entry name" value="DUF7041"/>
</dbReference>
<feature type="domain" description="DUF7041" evidence="2">
    <location>
        <begin position="4"/>
        <end position="67"/>
    </location>
</feature>
<dbReference type="EMBL" id="JANEYG010000076">
    <property type="protein sequence ID" value="KAJ8914236.1"/>
    <property type="molecule type" value="Genomic_DNA"/>
</dbReference>
<keyword evidence="4" id="KW-1185">Reference proteome</keyword>
<evidence type="ECO:0000259" key="2">
    <source>
        <dbReference type="Pfam" id="PF23055"/>
    </source>
</evidence>
<evidence type="ECO:0000256" key="1">
    <source>
        <dbReference type="SAM" id="MobiDB-lite"/>
    </source>
</evidence>
<gene>
    <name evidence="3" type="ORF">NQ315_003601</name>
</gene>
<evidence type="ECO:0000313" key="3">
    <source>
        <dbReference type="EMBL" id="KAJ8914236.1"/>
    </source>
</evidence>
<dbReference type="AlphaFoldDB" id="A0AAV8VIS4"/>
<dbReference type="PANTHER" id="PTHR33327:SF3">
    <property type="entry name" value="RNA-DIRECTED DNA POLYMERASE"/>
    <property type="match status" value="1"/>
</dbReference>
<dbReference type="PANTHER" id="PTHR33327">
    <property type="entry name" value="ENDONUCLEASE"/>
    <property type="match status" value="1"/>
</dbReference>
<sequence length="129" mass="14781">YVRIPPFIASDPELWFSLLEGSFDAAGITQDSTKYGYAVGGLEAKYAVEVRDIIVKPKNEQLAAIKISHRDNNRRDRSRPRSRSRSRPRDNGSQHEKCWYHYKFGTQARKCREPCSFNAESPGNAMDSR</sequence>
<feature type="non-terminal residue" evidence="3">
    <location>
        <position position="1"/>
    </location>
</feature>
<proteinExistence type="predicted"/>
<name>A0AAV8VIS4_9CUCU</name>
<feature type="region of interest" description="Disordered" evidence="1">
    <location>
        <begin position="65"/>
        <end position="94"/>
    </location>
</feature>
<protein>
    <recommendedName>
        <fullName evidence="2">DUF7041 domain-containing protein</fullName>
    </recommendedName>
</protein>